<dbReference type="Proteomes" id="UP000186955">
    <property type="component" value="Unassembled WGS sequence"/>
</dbReference>
<sequence length="300" mass="34202">MAISPHSIHRCSEVVPISSMQLHDVIFEHETVYTITISDIDTLAEGIHRRLRDLGFPIEGRCVEALLFSCETKRVHMQKRAGTGTSRPFVLEVPGGAVEQDDNTLQLASLRELLEESGICILGAKPLGHVYFYFWNHKNCTTGPNKWLIKFALAYAVSGLDVWLFNDRNWDIELKMPKGNSSIIFNRDEVSDVLSINEDALKEMILWDPKYPAIAKHPKRLVIQRETLSILEHIFHSLRCWERPQNDVNRVLYVEKASDSDIQLKMRGQSLSLARLQQEGLAEMIQGVIKRNFGAHLTCI</sequence>
<reference evidence="2 3" key="1">
    <citation type="submission" date="2016-10" db="EMBL/GenBank/DDBJ databases">
        <title>Genome sequence of the ascomycete fungus Penicillium subrubescens.</title>
        <authorList>
            <person name="De Vries R.P."/>
            <person name="Peng M."/>
            <person name="Dilokpimol A."/>
            <person name="Hilden K."/>
            <person name="Makela M.R."/>
            <person name="Grigoriev I."/>
            <person name="Riley R."/>
            <person name="Granchi Z."/>
        </authorList>
    </citation>
    <scope>NUCLEOTIDE SEQUENCE [LARGE SCALE GENOMIC DNA]</scope>
    <source>
        <strain evidence="2 3">CBS 132785</strain>
    </source>
</reference>
<dbReference type="Pfam" id="PF00293">
    <property type="entry name" value="NUDIX"/>
    <property type="match status" value="1"/>
</dbReference>
<dbReference type="PROSITE" id="PS51462">
    <property type="entry name" value="NUDIX"/>
    <property type="match status" value="1"/>
</dbReference>
<gene>
    <name evidence="2" type="ORF">PENSUB_6099</name>
</gene>
<proteinExistence type="predicted"/>
<dbReference type="OrthoDB" id="276276at2759"/>
<evidence type="ECO:0000313" key="2">
    <source>
        <dbReference type="EMBL" id="OKP07139.1"/>
    </source>
</evidence>
<comment type="caution">
    <text evidence="2">The sequence shown here is derived from an EMBL/GenBank/DDBJ whole genome shotgun (WGS) entry which is preliminary data.</text>
</comment>
<dbReference type="SUPFAM" id="SSF55811">
    <property type="entry name" value="Nudix"/>
    <property type="match status" value="1"/>
</dbReference>
<accession>A0A1Q5U3T2</accession>
<dbReference type="Gene3D" id="3.90.79.10">
    <property type="entry name" value="Nucleoside Triphosphate Pyrophosphohydrolase"/>
    <property type="match status" value="1"/>
</dbReference>
<dbReference type="InterPro" id="IPR000086">
    <property type="entry name" value="NUDIX_hydrolase_dom"/>
</dbReference>
<keyword evidence="3" id="KW-1185">Reference proteome</keyword>
<evidence type="ECO:0000259" key="1">
    <source>
        <dbReference type="PROSITE" id="PS51462"/>
    </source>
</evidence>
<dbReference type="InterPro" id="IPR015797">
    <property type="entry name" value="NUDIX_hydrolase-like_dom_sf"/>
</dbReference>
<organism evidence="2 3">
    <name type="scientific">Penicillium subrubescens</name>
    <dbReference type="NCBI Taxonomy" id="1316194"/>
    <lineage>
        <taxon>Eukaryota</taxon>
        <taxon>Fungi</taxon>
        <taxon>Dikarya</taxon>
        <taxon>Ascomycota</taxon>
        <taxon>Pezizomycotina</taxon>
        <taxon>Eurotiomycetes</taxon>
        <taxon>Eurotiomycetidae</taxon>
        <taxon>Eurotiales</taxon>
        <taxon>Aspergillaceae</taxon>
        <taxon>Penicillium</taxon>
    </lineage>
</organism>
<name>A0A1Q5U3T2_9EURO</name>
<protein>
    <recommendedName>
        <fullName evidence="1">Nudix hydrolase domain-containing protein</fullName>
    </recommendedName>
</protein>
<dbReference type="EMBL" id="MNBE01000583">
    <property type="protein sequence ID" value="OKP07139.1"/>
    <property type="molecule type" value="Genomic_DNA"/>
</dbReference>
<feature type="domain" description="Nudix hydrolase" evidence="1">
    <location>
        <begin position="58"/>
        <end position="222"/>
    </location>
</feature>
<evidence type="ECO:0000313" key="3">
    <source>
        <dbReference type="Proteomes" id="UP000186955"/>
    </source>
</evidence>
<dbReference type="AlphaFoldDB" id="A0A1Q5U3T2"/>